<dbReference type="eggNOG" id="ENOG5033D37">
    <property type="taxonomic scope" value="Bacteria"/>
</dbReference>
<organism evidence="2 3">
    <name type="scientific">Octadecabacter antarcticus 307</name>
    <dbReference type="NCBI Taxonomy" id="391626"/>
    <lineage>
        <taxon>Bacteria</taxon>
        <taxon>Pseudomonadati</taxon>
        <taxon>Pseudomonadota</taxon>
        <taxon>Alphaproteobacteria</taxon>
        <taxon>Rhodobacterales</taxon>
        <taxon>Roseobacteraceae</taxon>
        <taxon>Octadecabacter</taxon>
    </lineage>
</organism>
<reference evidence="2 3" key="1">
    <citation type="journal article" date="2013" name="PLoS ONE">
        <title>Poles Apart: Arctic and Antarctic Octadecabacter strains Share High Genome Plasticity and a New Type of Xanthorhodopsin.</title>
        <authorList>
            <person name="Vollmers J."/>
            <person name="Voget S."/>
            <person name="Dietrich S."/>
            <person name="Gollnow K."/>
            <person name="Smits M."/>
            <person name="Meyer K."/>
            <person name="Brinkhoff T."/>
            <person name="Simon M."/>
            <person name="Daniel R."/>
        </authorList>
    </citation>
    <scope>NUCLEOTIDE SEQUENCE [LARGE SCALE GENOMIC DNA]</scope>
    <source>
        <strain evidence="2 3">307</strain>
    </source>
</reference>
<dbReference type="OrthoDB" id="7872031at2"/>
<evidence type="ECO:0000256" key="1">
    <source>
        <dbReference type="SAM" id="Coils"/>
    </source>
</evidence>
<dbReference type="KEGG" id="oat:OAN307_c30380"/>
<evidence type="ECO:0000313" key="3">
    <source>
        <dbReference type="Proteomes" id="UP000005307"/>
    </source>
</evidence>
<name>M9RDU9_9RHOB</name>
<evidence type="ECO:0000313" key="2">
    <source>
        <dbReference type="EMBL" id="AGI68581.1"/>
    </source>
</evidence>
<keyword evidence="1" id="KW-0175">Coiled coil</keyword>
<dbReference type="STRING" id="391626.OAN307_c30380"/>
<keyword evidence="3" id="KW-1185">Reference proteome</keyword>
<dbReference type="Proteomes" id="UP000005307">
    <property type="component" value="Chromosome"/>
</dbReference>
<dbReference type="HOGENOM" id="CLU_162460_3_0_5"/>
<sequence>MGIILNTLMSPLIGPMKGVFWVAEQIKDQTDAEIYDDSKILVELSELELLLDLEKIELKDFEAKEDVLLKRLQEIRKAKKNDSV</sequence>
<accession>M9RDU9</accession>
<dbReference type="Pfam" id="PF05120">
    <property type="entry name" value="GvpG"/>
    <property type="match status" value="1"/>
</dbReference>
<dbReference type="EMBL" id="CP003740">
    <property type="protein sequence ID" value="AGI68581.1"/>
    <property type="molecule type" value="Genomic_DNA"/>
</dbReference>
<proteinExistence type="predicted"/>
<gene>
    <name evidence="2" type="ORF">OAN307_c30380</name>
</gene>
<dbReference type="AlphaFoldDB" id="M9RDU9"/>
<feature type="coiled-coil region" evidence="1">
    <location>
        <begin position="44"/>
        <end position="78"/>
    </location>
</feature>
<protein>
    <submittedName>
        <fullName evidence="2">GvpG-like protein</fullName>
    </submittedName>
</protein>
<dbReference type="RefSeq" id="WP_015500567.1">
    <property type="nucleotide sequence ID" value="NC_020911.1"/>
</dbReference>
<dbReference type="InterPro" id="IPR007804">
    <property type="entry name" value="GvpG"/>
</dbReference>